<proteinExistence type="predicted"/>
<dbReference type="InterPro" id="IPR016032">
    <property type="entry name" value="Sig_transdc_resp-reg_C-effctor"/>
</dbReference>
<dbReference type="EMBL" id="JABEQJ010000001">
    <property type="protein sequence ID" value="MBB2158654.1"/>
    <property type="molecule type" value="Genomic_DNA"/>
</dbReference>
<evidence type="ECO:0000313" key="10">
    <source>
        <dbReference type="EMBL" id="MBB2158654.1"/>
    </source>
</evidence>
<dbReference type="InterPro" id="IPR039420">
    <property type="entry name" value="WalR-like"/>
</dbReference>
<protein>
    <submittedName>
        <fullName evidence="10">Response regulator transcription factor</fullName>
    </submittedName>
</protein>
<dbReference type="CDD" id="cd00383">
    <property type="entry name" value="trans_reg_C"/>
    <property type="match status" value="1"/>
</dbReference>
<comment type="caution">
    <text evidence="10">The sequence shown here is derived from an EMBL/GenBank/DDBJ whole genome shotgun (WGS) entry which is preliminary data.</text>
</comment>
<dbReference type="RefSeq" id="WP_182995524.1">
    <property type="nucleotide sequence ID" value="NZ_JABEQJ010000001.1"/>
</dbReference>
<organism evidence="10 11">
    <name type="scientific">Gluconacetobacter sacchari</name>
    <dbReference type="NCBI Taxonomy" id="92759"/>
    <lineage>
        <taxon>Bacteria</taxon>
        <taxon>Pseudomonadati</taxon>
        <taxon>Pseudomonadota</taxon>
        <taxon>Alphaproteobacteria</taxon>
        <taxon>Acetobacterales</taxon>
        <taxon>Acetobacteraceae</taxon>
        <taxon>Gluconacetobacter</taxon>
    </lineage>
</organism>
<dbReference type="InterPro" id="IPR011006">
    <property type="entry name" value="CheY-like_superfamily"/>
</dbReference>
<dbReference type="GO" id="GO:0000976">
    <property type="term" value="F:transcription cis-regulatory region binding"/>
    <property type="evidence" value="ECO:0007669"/>
    <property type="project" value="TreeGrafter"/>
</dbReference>
<gene>
    <name evidence="10" type="ORF">HLH48_00420</name>
</gene>
<accession>A0A7W4NJ12</accession>
<dbReference type="SUPFAM" id="SSF46894">
    <property type="entry name" value="C-terminal effector domain of the bipartite response regulators"/>
    <property type="match status" value="1"/>
</dbReference>
<feature type="domain" description="Response regulatory" evidence="8">
    <location>
        <begin position="1"/>
        <end position="117"/>
    </location>
</feature>
<dbReference type="InterPro" id="IPR001789">
    <property type="entry name" value="Sig_transdc_resp-reg_receiver"/>
</dbReference>
<evidence type="ECO:0000256" key="1">
    <source>
        <dbReference type="ARBA" id="ARBA00022553"/>
    </source>
</evidence>
<dbReference type="GO" id="GO:0032993">
    <property type="term" value="C:protein-DNA complex"/>
    <property type="evidence" value="ECO:0007669"/>
    <property type="project" value="TreeGrafter"/>
</dbReference>
<comment type="caution">
    <text evidence="6">Lacks conserved residue(s) required for the propagation of feature annotation.</text>
</comment>
<dbReference type="InterPro" id="IPR036388">
    <property type="entry name" value="WH-like_DNA-bd_sf"/>
</dbReference>
<dbReference type="GO" id="GO:0000156">
    <property type="term" value="F:phosphorelay response regulator activity"/>
    <property type="evidence" value="ECO:0007669"/>
    <property type="project" value="TreeGrafter"/>
</dbReference>
<dbReference type="PANTHER" id="PTHR48111:SF22">
    <property type="entry name" value="REGULATOR OF RPOS"/>
    <property type="match status" value="1"/>
</dbReference>
<dbReference type="SUPFAM" id="SSF52172">
    <property type="entry name" value="CheY-like"/>
    <property type="match status" value="1"/>
</dbReference>
<keyword evidence="4 7" id="KW-0238">DNA-binding</keyword>
<dbReference type="PROSITE" id="PS51755">
    <property type="entry name" value="OMPR_PHOB"/>
    <property type="match status" value="1"/>
</dbReference>
<dbReference type="Pfam" id="PF00486">
    <property type="entry name" value="Trans_reg_C"/>
    <property type="match status" value="1"/>
</dbReference>
<evidence type="ECO:0000256" key="5">
    <source>
        <dbReference type="ARBA" id="ARBA00023163"/>
    </source>
</evidence>
<dbReference type="GO" id="GO:0005829">
    <property type="term" value="C:cytosol"/>
    <property type="evidence" value="ECO:0007669"/>
    <property type="project" value="TreeGrafter"/>
</dbReference>
<sequence>MRILCVGEGSGHDDGRPYVGLSKAALEGSVSITMSGHAGVVETLRRSHYDIVVIQQATPDMKLLRHIRNSRVPTPVMIIVRDSTPSAVAELLSIGADDCVAASVEPVELLARLRAIVRRVSGHDSLTLHIGRMTVGVDRREVHVDSKLVPLTRREYDLVELLALRRTQVLSKETVLDSLYAGESEPYGKVIDVMICKIRKKMRNFGIDEPFTTLWGIGYRLNETAFAPLGARAGATENRTDQPAKESCIPVMSGINIMNASTTLNLV</sequence>
<evidence type="ECO:0000259" key="9">
    <source>
        <dbReference type="PROSITE" id="PS51755"/>
    </source>
</evidence>
<evidence type="ECO:0000256" key="2">
    <source>
        <dbReference type="ARBA" id="ARBA00023012"/>
    </source>
</evidence>
<evidence type="ECO:0000256" key="7">
    <source>
        <dbReference type="PROSITE-ProRule" id="PRU01091"/>
    </source>
</evidence>
<dbReference type="PROSITE" id="PS50110">
    <property type="entry name" value="RESPONSE_REGULATORY"/>
    <property type="match status" value="1"/>
</dbReference>
<keyword evidence="1" id="KW-0597">Phosphoprotein</keyword>
<feature type="domain" description="OmpR/PhoB-type" evidence="9">
    <location>
        <begin position="125"/>
        <end position="223"/>
    </location>
</feature>
<keyword evidence="5" id="KW-0804">Transcription</keyword>
<dbReference type="PANTHER" id="PTHR48111">
    <property type="entry name" value="REGULATOR OF RPOS"/>
    <property type="match status" value="1"/>
</dbReference>
<dbReference type="InterPro" id="IPR001867">
    <property type="entry name" value="OmpR/PhoB-type_DNA-bd"/>
</dbReference>
<keyword evidence="2" id="KW-0902">Two-component regulatory system</keyword>
<dbReference type="Proteomes" id="UP000589085">
    <property type="component" value="Unassembled WGS sequence"/>
</dbReference>
<evidence type="ECO:0000256" key="4">
    <source>
        <dbReference type="ARBA" id="ARBA00023125"/>
    </source>
</evidence>
<reference evidence="10 11" key="1">
    <citation type="submission" date="2020-04" db="EMBL/GenBank/DDBJ databases">
        <title>Description of novel Gluconacetobacter.</title>
        <authorList>
            <person name="Sombolestani A."/>
        </authorList>
    </citation>
    <scope>NUCLEOTIDE SEQUENCE [LARGE SCALE GENOMIC DNA]</scope>
    <source>
        <strain evidence="10 11">LMG 19747</strain>
    </source>
</reference>
<dbReference type="GO" id="GO:0006355">
    <property type="term" value="P:regulation of DNA-templated transcription"/>
    <property type="evidence" value="ECO:0007669"/>
    <property type="project" value="InterPro"/>
</dbReference>
<keyword evidence="3" id="KW-0805">Transcription regulation</keyword>
<evidence type="ECO:0000256" key="6">
    <source>
        <dbReference type="PROSITE-ProRule" id="PRU00169"/>
    </source>
</evidence>
<evidence type="ECO:0000259" key="8">
    <source>
        <dbReference type="PROSITE" id="PS50110"/>
    </source>
</evidence>
<evidence type="ECO:0000256" key="3">
    <source>
        <dbReference type="ARBA" id="ARBA00023015"/>
    </source>
</evidence>
<name>A0A7W4NJ12_9PROT</name>
<dbReference type="SMART" id="SM00862">
    <property type="entry name" value="Trans_reg_C"/>
    <property type="match status" value="1"/>
</dbReference>
<dbReference type="AlphaFoldDB" id="A0A7W4NJ12"/>
<evidence type="ECO:0000313" key="11">
    <source>
        <dbReference type="Proteomes" id="UP000589085"/>
    </source>
</evidence>
<dbReference type="Gene3D" id="3.40.50.2300">
    <property type="match status" value="1"/>
</dbReference>
<dbReference type="Gene3D" id="1.10.10.10">
    <property type="entry name" value="Winged helix-like DNA-binding domain superfamily/Winged helix DNA-binding domain"/>
    <property type="match status" value="1"/>
</dbReference>
<feature type="DNA-binding region" description="OmpR/PhoB-type" evidence="7">
    <location>
        <begin position="125"/>
        <end position="223"/>
    </location>
</feature>